<protein>
    <submittedName>
        <fullName evidence="1">Uncharacterized protein</fullName>
    </submittedName>
</protein>
<evidence type="ECO:0000313" key="2">
    <source>
        <dbReference type="Proteomes" id="UP001144978"/>
    </source>
</evidence>
<gene>
    <name evidence="1" type="ORF">NUW54_g11070</name>
</gene>
<sequence length="257" mass="28180">MSRVHLQEELARSTTKVTADTRFGPIHGRRAANGAAVFLEVPYALPPARFQDPVPLPASYRYEEKEYILESKYAVQPKNDGQAIGIPYEDKVGLGEPSEDPLFVNIVSPPSFPAQGNFPVKVYIHGGFLQFGSPHGLSGQAQFISAERSEVWVNVGYRLSAFGFLASDEPKIDGNFGFKDQWLALLWIRDNIKAFGGNPDDVQVTGLSAGAHSVHQLLHHASRLPAGEKAPFQTANMQSNAIVWHDPEDPCRASTTI</sequence>
<organism evidence="1 2">
    <name type="scientific">Trametes sanguinea</name>
    <dbReference type="NCBI Taxonomy" id="158606"/>
    <lineage>
        <taxon>Eukaryota</taxon>
        <taxon>Fungi</taxon>
        <taxon>Dikarya</taxon>
        <taxon>Basidiomycota</taxon>
        <taxon>Agaricomycotina</taxon>
        <taxon>Agaricomycetes</taxon>
        <taxon>Polyporales</taxon>
        <taxon>Polyporaceae</taxon>
        <taxon>Trametes</taxon>
    </lineage>
</organism>
<comment type="caution">
    <text evidence="1">The sequence shown here is derived from an EMBL/GenBank/DDBJ whole genome shotgun (WGS) entry which is preliminary data.</text>
</comment>
<accession>A0ACC1NLX0</accession>
<reference evidence="1" key="1">
    <citation type="submission" date="2022-08" db="EMBL/GenBank/DDBJ databases">
        <title>Genome Sequence of Pycnoporus sanguineus.</title>
        <authorList>
            <person name="Buettner E."/>
        </authorList>
    </citation>
    <scope>NUCLEOTIDE SEQUENCE</scope>
    <source>
        <strain evidence="1">CG-C14</strain>
    </source>
</reference>
<dbReference type="EMBL" id="JANSHE010004194">
    <property type="protein sequence ID" value="KAJ2979945.1"/>
    <property type="molecule type" value="Genomic_DNA"/>
</dbReference>
<name>A0ACC1NLX0_9APHY</name>
<proteinExistence type="predicted"/>
<dbReference type="Proteomes" id="UP001144978">
    <property type="component" value="Unassembled WGS sequence"/>
</dbReference>
<keyword evidence="2" id="KW-1185">Reference proteome</keyword>
<evidence type="ECO:0000313" key="1">
    <source>
        <dbReference type="EMBL" id="KAJ2979945.1"/>
    </source>
</evidence>